<comment type="caution">
    <text evidence="1">The sequence shown here is derived from an EMBL/GenBank/DDBJ whole genome shotgun (WGS) entry which is preliminary data.</text>
</comment>
<protein>
    <recommendedName>
        <fullName evidence="3">DUF4283 domain-containing protein</fullName>
    </recommendedName>
</protein>
<gene>
    <name evidence="1" type="ORF">CK203_081339</name>
</gene>
<evidence type="ECO:0000313" key="2">
    <source>
        <dbReference type="Proteomes" id="UP000288805"/>
    </source>
</evidence>
<dbReference type="AlphaFoldDB" id="A0A438CZL5"/>
<dbReference type="EMBL" id="QGNW01001882">
    <property type="protein sequence ID" value="RVW28644.1"/>
    <property type="molecule type" value="Genomic_DNA"/>
</dbReference>
<sequence length="474" mass="52455">MKFHSKDMKKGGRCWFAVDSKSFDLSIEEVDGRLKGTIMERGRGSLSGWGILVEKLRLLGVTPMASFRRVVAPIVNWGSSKEATEDLSFANVVRKNRGVVGKEKQRGSLIEAQESLRRGSLTSMVDFRGWVPVEAFKKIRDCCRGFIEVDEVTASLNQLQWARTLVKLDGKALPSILHLAVVLISCSGSGDCALEVRGDETGGSLVGERVGRELYFVQKVWKDVSILNGRRKREGETMIFSCSKSIKRKNGNGGDGRGVAVVGRDDGDKTIPKLVLKGGEWVTKSGLPCEVHEKGDKRVGLSKKGFAGKLGFSLYCDSKVAMVIERSSSVDSQCAMVDEALVVEAVSPLRMIDGNDVRCSAKVKRVLMVAEDLIQGKRVFEAWSLEFEGRPSKDWLSSCLSQFSSFMGMSTKGFKEEILTFLQNLLKRKGMKAQKVGSKRKRTGLSRFKRELQRLECLVNFNGKGSRKGNEKES</sequence>
<evidence type="ECO:0000313" key="1">
    <source>
        <dbReference type="EMBL" id="RVW28644.1"/>
    </source>
</evidence>
<accession>A0A438CZL5</accession>
<organism evidence="1 2">
    <name type="scientific">Vitis vinifera</name>
    <name type="common">Grape</name>
    <dbReference type="NCBI Taxonomy" id="29760"/>
    <lineage>
        <taxon>Eukaryota</taxon>
        <taxon>Viridiplantae</taxon>
        <taxon>Streptophyta</taxon>
        <taxon>Embryophyta</taxon>
        <taxon>Tracheophyta</taxon>
        <taxon>Spermatophyta</taxon>
        <taxon>Magnoliopsida</taxon>
        <taxon>eudicotyledons</taxon>
        <taxon>Gunneridae</taxon>
        <taxon>Pentapetalae</taxon>
        <taxon>rosids</taxon>
        <taxon>Vitales</taxon>
        <taxon>Vitaceae</taxon>
        <taxon>Viteae</taxon>
        <taxon>Vitis</taxon>
    </lineage>
</organism>
<dbReference type="Proteomes" id="UP000288805">
    <property type="component" value="Unassembled WGS sequence"/>
</dbReference>
<reference evidence="1 2" key="1">
    <citation type="journal article" date="2018" name="PLoS Genet.">
        <title>Population sequencing reveals clonal diversity and ancestral inbreeding in the grapevine cultivar Chardonnay.</title>
        <authorList>
            <person name="Roach M.J."/>
            <person name="Johnson D.L."/>
            <person name="Bohlmann J."/>
            <person name="van Vuuren H.J."/>
            <person name="Jones S.J."/>
            <person name="Pretorius I.S."/>
            <person name="Schmidt S.A."/>
            <person name="Borneman A.R."/>
        </authorList>
    </citation>
    <scope>NUCLEOTIDE SEQUENCE [LARGE SCALE GENOMIC DNA]</scope>
    <source>
        <strain evidence="2">cv. Chardonnay</strain>
        <tissue evidence="1">Leaf</tissue>
    </source>
</reference>
<evidence type="ECO:0008006" key="3">
    <source>
        <dbReference type="Google" id="ProtNLM"/>
    </source>
</evidence>
<proteinExistence type="predicted"/>
<name>A0A438CZL5_VITVI</name>